<keyword evidence="4 8" id="KW-0406">Ion transport</keyword>
<evidence type="ECO:0000313" key="10">
    <source>
        <dbReference type="Proteomes" id="UP000175989"/>
    </source>
</evidence>
<comment type="function">
    <text evidence="8">This protein is part of the stalk that links CF(0) to CF(1). It either transmits conformational changes from CF(0) to CF(1) or is implicated in proton conduction.</text>
</comment>
<gene>
    <name evidence="8 9" type="primary">atpH</name>
    <name evidence="9" type="ORF">DUPY_34930</name>
</gene>
<dbReference type="SUPFAM" id="SSF47928">
    <property type="entry name" value="N-terminal domain of the delta subunit of the F1F0-ATP synthase"/>
    <property type="match status" value="1"/>
</dbReference>
<evidence type="ECO:0000256" key="3">
    <source>
        <dbReference type="ARBA" id="ARBA00022781"/>
    </source>
</evidence>
<dbReference type="EMBL" id="LROM01000096">
    <property type="protein sequence ID" value="OEZ97660.1"/>
    <property type="molecule type" value="Genomic_DNA"/>
</dbReference>
<evidence type="ECO:0000256" key="7">
    <source>
        <dbReference type="ARBA" id="ARBA00023310"/>
    </source>
</evidence>
<evidence type="ECO:0000313" key="9">
    <source>
        <dbReference type="EMBL" id="OEZ97660.1"/>
    </source>
</evidence>
<organism evidence="9 10">
    <name type="scientific">Duganella phyllosphaerae</name>
    <dbReference type="NCBI Taxonomy" id="762836"/>
    <lineage>
        <taxon>Bacteria</taxon>
        <taxon>Pseudomonadati</taxon>
        <taxon>Pseudomonadota</taxon>
        <taxon>Betaproteobacteria</taxon>
        <taxon>Burkholderiales</taxon>
        <taxon>Oxalobacteraceae</taxon>
        <taxon>Telluria group</taxon>
        <taxon>Duganella</taxon>
    </lineage>
</organism>
<evidence type="ECO:0000256" key="1">
    <source>
        <dbReference type="ARBA" id="ARBA00004370"/>
    </source>
</evidence>
<dbReference type="Proteomes" id="UP000175989">
    <property type="component" value="Unassembled WGS sequence"/>
</dbReference>
<comment type="subcellular location">
    <subcellularLocation>
        <location evidence="8">Cell membrane</location>
        <topology evidence="8">Peripheral membrane protein</topology>
    </subcellularLocation>
    <subcellularLocation>
        <location evidence="1">Membrane</location>
    </subcellularLocation>
</comment>
<dbReference type="PRINTS" id="PR00125">
    <property type="entry name" value="ATPASEDELTA"/>
</dbReference>
<keyword evidence="3 8" id="KW-0375">Hydrogen ion transport</keyword>
<keyword evidence="8" id="KW-1003">Cell membrane</keyword>
<dbReference type="GO" id="GO:0005886">
    <property type="term" value="C:plasma membrane"/>
    <property type="evidence" value="ECO:0007669"/>
    <property type="project" value="UniProtKB-SubCell"/>
</dbReference>
<evidence type="ECO:0000256" key="8">
    <source>
        <dbReference type="HAMAP-Rule" id="MF_01416"/>
    </source>
</evidence>
<dbReference type="Pfam" id="PF00213">
    <property type="entry name" value="OSCP"/>
    <property type="match status" value="1"/>
</dbReference>
<dbReference type="InterPro" id="IPR000711">
    <property type="entry name" value="ATPase_OSCP/dsu"/>
</dbReference>
<dbReference type="AlphaFoldDB" id="A0A1E7WGT5"/>
<name>A0A1E7WGT5_9BURK</name>
<reference evidence="10" key="1">
    <citation type="journal article" date="2016" name="Front. Microbiol.">
        <title>Molecular Keys to the Janthinobacterium and Duganella spp. Interaction with the Plant Pathogen Fusarium graminearum.</title>
        <authorList>
            <person name="Haack F.S."/>
            <person name="Poehlein A."/>
            <person name="Kroger C."/>
            <person name="Voigt C.A."/>
            <person name="Piepenbring M."/>
            <person name="Bode H.B."/>
            <person name="Daniel R."/>
            <person name="Schafer W."/>
            <person name="Streit W.R."/>
        </authorList>
    </citation>
    <scope>NUCLEOTIDE SEQUENCE [LARGE SCALE GENOMIC DNA]</scope>
    <source>
        <strain evidence="10">T54</strain>
    </source>
</reference>
<dbReference type="GO" id="GO:0046933">
    <property type="term" value="F:proton-transporting ATP synthase activity, rotational mechanism"/>
    <property type="evidence" value="ECO:0007669"/>
    <property type="project" value="UniProtKB-UniRule"/>
</dbReference>
<comment type="caution">
    <text evidence="9">The sequence shown here is derived from an EMBL/GenBank/DDBJ whole genome shotgun (WGS) entry which is preliminary data.</text>
</comment>
<dbReference type="GO" id="GO:0045259">
    <property type="term" value="C:proton-transporting ATP synthase complex"/>
    <property type="evidence" value="ECO:0007669"/>
    <property type="project" value="UniProtKB-KW"/>
</dbReference>
<dbReference type="NCBIfam" id="TIGR01145">
    <property type="entry name" value="ATP_synt_delta"/>
    <property type="match status" value="1"/>
</dbReference>
<dbReference type="InterPro" id="IPR026015">
    <property type="entry name" value="ATP_synth_OSCP/delta_N_sf"/>
</dbReference>
<accession>A0A1E7WGT5</accession>
<dbReference type="PATRIC" id="fig|762836.4.peg.3597"/>
<evidence type="ECO:0000256" key="6">
    <source>
        <dbReference type="ARBA" id="ARBA00023196"/>
    </source>
</evidence>
<dbReference type="PANTHER" id="PTHR11910">
    <property type="entry name" value="ATP SYNTHASE DELTA CHAIN"/>
    <property type="match status" value="1"/>
</dbReference>
<dbReference type="Gene3D" id="1.10.520.20">
    <property type="entry name" value="N-terminal domain of the delta subunit of the F1F0-ATP synthase"/>
    <property type="match status" value="1"/>
</dbReference>
<dbReference type="NCBIfam" id="NF004402">
    <property type="entry name" value="PRK05758.2-2"/>
    <property type="match status" value="1"/>
</dbReference>
<evidence type="ECO:0000256" key="5">
    <source>
        <dbReference type="ARBA" id="ARBA00023136"/>
    </source>
</evidence>
<sequence length="177" mass="18725">MAELATVARPYAEALFRVAQAGNLAQWSDLVSEMAQIGSNADVQDYARNPKVSESELAATIASLVKSPMTAEANNFLGMVVANGRIELLPEIGAQFQLLKNGAEGAADADITSAFDLSAAQLSDLVATLEKKFSRKLNPTVTVDPSLIGGVRVVVGDEVLDTSVRAKLQQMHVALVQ</sequence>
<keyword evidence="7 8" id="KW-0066">ATP synthesis</keyword>
<evidence type="ECO:0000256" key="2">
    <source>
        <dbReference type="ARBA" id="ARBA00022448"/>
    </source>
</evidence>
<evidence type="ECO:0000256" key="4">
    <source>
        <dbReference type="ARBA" id="ARBA00023065"/>
    </source>
</evidence>
<keyword evidence="6 8" id="KW-0139">CF(1)</keyword>
<keyword evidence="10" id="KW-1185">Reference proteome</keyword>
<proteinExistence type="inferred from homology"/>
<keyword evidence="5 8" id="KW-0472">Membrane</keyword>
<protein>
    <recommendedName>
        <fullName evidence="8">ATP synthase subunit delta</fullName>
    </recommendedName>
    <alternativeName>
        <fullName evidence="8">ATP synthase F(1) sector subunit delta</fullName>
    </alternativeName>
    <alternativeName>
        <fullName evidence="8">F-type ATPase subunit delta</fullName>
        <shortName evidence="8">F-ATPase subunit delta</shortName>
    </alternativeName>
</protein>
<keyword evidence="2 8" id="KW-0813">Transport</keyword>
<dbReference type="HAMAP" id="MF_01416">
    <property type="entry name" value="ATP_synth_delta_bact"/>
    <property type="match status" value="1"/>
</dbReference>
<comment type="function">
    <text evidence="8">F(1)F(0) ATP synthase produces ATP from ADP in the presence of a proton or sodium gradient. F-type ATPases consist of two structural domains, F(1) containing the extramembraneous catalytic core and F(0) containing the membrane proton channel, linked together by a central stalk and a peripheral stalk. During catalysis, ATP synthesis in the catalytic domain of F(1) is coupled via a rotary mechanism of the central stalk subunits to proton translocation.</text>
</comment>
<comment type="similarity">
    <text evidence="8">Belongs to the ATPase delta chain family.</text>
</comment>
<dbReference type="OrthoDB" id="9816221at2"/>
<dbReference type="RefSeq" id="WP_070249670.1">
    <property type="nucleotide sequence ID" value="NZ_LROM01000096.1"/>
</dbReference>